<evidence type="ECO:0000313" key="1">
    <source>
        <dbReference type="EMBL" id="KAA9354535.1"/>
    </source>
</evidence>
<dbReference type="Gene3D" id="3.60.21.10">
    <property type="match status" value="1"/>
</dbReference>
<reference evidence="1 2" key="1">
    <citation type="submission" date="2019-09" db="EMBL/GenBank/DDBJ databases">
        <title>Biological control of the noxious weed angled onion (Allium triquetrum) thwarted by endophytic bacteria in Victoria, Australia.</title>
        <authorList>
            <person name="Tehranchian P."/>
            <person name="Adair R.J."/>
            <person name="Van T.H."/>
            <person name="Morrison P.D."/>
            <person name="Williams H."/>
            <person name="Lawrie A.C."/>
        </authorList>
    </citation>
    <scope>NUCLEOTIDE SEQUENCE [LARGE SCALE GENOMIC DNA]</scope>
    <source>
        <strain evidence="1 2">RPTAtOch1</strain>
    </source>
</reference>
<dbReference type="InterPro" id="IPR029052">
    <property type="entry name" value="Metallo-depent_PP-like"/>
</dbReference>
<accession>A0A5N1JGN8</accession>
<proteinExistence type="predicted"/>
<dbReference type="PROSITE" id="PS51318">
    <property type="entry name" value="TAT"/>
    <property type="match status" value="1"/>
</dbReference>
<dbReference type="RefSeq" id="WP_151095893.1">
    <property type="nucleotide sequence ID" value="NZ_VYXQ01000033.1"/>
</dbReference>
<sequence>MKYEPIVSRRSFLKAGLAASTVSPLAMWICNCGVGRANAQDYAATAVTTLDQTLVPGDYLTKGKRYRKLTADNPLPILVREDLAGAKPQRDRRRSSIAAFVHLTDLHIIDAASPSHAAFMRQFGGLNGVIDGAPLSNAWRPHDTLTLQVLDAMVRRVNAVHKGPVSGRPFDFAISTGDNADTRAMHELQAVVTTLNGGVTSMSAADAPYVGIQDNAVVSQQTYDAYWHPEPSPGAQADDLWKRAYGYPVVEGFLSAINRPVVAQGLDMPWYTGFGNHDELDFGVFSSGNVNAFTAAIGVGNRAPVSLPRGMSASDFIGELVQGDGDIVEQMIASLPARIVKAAPTRRPFTKTEFIKHHLDSIGRHGPRGHGFSEDNLTKQNAYYRFRMAERMTGIMLDTTNPQGGPDGSLDINQAQWLEVQLRSVSSSYLTEDGTRVSTGNTDELVAIFSHHNSITFDNFKGLSPAEHGVTRLGSDAFLALLARYPNVILWVNGHTHCNRIWSHFDPHNDGHGIWEINTAAHIDYPQQSRTIEIVDNADGTLSIFAVVIDHSSPDSILRGGPQTQASLAALSLELAMNDPALDRAFRLGAPEDQNVELLINKPFDE</sequence>
<gene>
    <name evidence="1" type="ORF">F3W84_22320</name>
</gene>
<dbReference type="Proteomes" id="UP000327108">
    <property type="component" value="Unassembled WGS sequence"/>
</dbReference>
<dbReference type="NCBIfam" id="TIGR03767">
    <property type="entry name" value="P_acnes_RR"/>
    <property type="match status" value="1"/>
</dbReference>
<dbReference type="EMBL" id="VYXQ01000033">
    <property type="protein sequence ID" value="KAA9354535.1"/>
    <property type="molecule type" value="Genomic_DNA"/>
</dbReference>
<organism evidence="1 2">
    <name type="scientific">Ochrobactrum quorumnocens</name>
    <dbReference type="NCBI Taxonomy" id="271865"/>
    <lineage>
        <taxon>Bacteria</taxon>
        <taxon>Pseudomonadati</taxon>
        <taxon>Pseudomonadota</taxon>
        <taxon>Alphaproteobacteria</taxon>
        <taxon>Hyphomicrobiales</taxon>
        <taxon>Brucellaceae</taxon>
        <taxon>Brucella/Ochrobactrum group</taxon>
        <taxon>Ochrobactrum</taxon>
    </lineage>
</organism>
<keyword evidence="2" id="KW-1185">Reference proteome</keyword>
<dbReference type="InterPro" id="IPR006311">
    <property type="entry name" value="TAT_signal"/>
</dbReference>
<evidence type="ECO:0000313" key="2">
    <source>
        <dbReference type="Proteomes" id="UP000327108"/>
    </source>
</evidence>
<dbReference type="AlphaFoldDB" id="A0A5N1JGN8"/>
<comment type="caution">
    <text evidence="1">The sequence shown here is derived from an EMBL/GenBank/DDBJ whole genome shotgun (WGS) entry which is preliminary data.</text>
</comment>
<dbReference type="InterPro" id="IPR022506">
    <property type="entry name" value="Metallophosphoesterase_PPA1498"/>
</dbReference>
<protein>
    <submittedName>
        <fullName evidence="1">TIGR03767 family metallophosphoesterase</fullName>
    </submittedName>
</protein>
<name>A0A5N1JGN8_9HYPH</name>
<dbReference type="SUPFAM" id="SSF56300">
    <property type="entry name" value="Metallo-dependent phosphatases"/>
    <property type="match status" value="1"/>
</dbReference>